<keyword evidence="9" id="KW-0460">Magnesium</keyword>
<comment type="cofactor">
    <cofactor evidence="1">
        <name>Mg(2+)</name>
        <dbReference type="ChEBI" id="CHEBI:18420"/>
    </cofactor>
</comment>
<reference evidence="15 16" key="1">
    <citation type="journal article" date="2023" name="Elife">
        <title>Identification of key yeast species and microbe-microbe interactions impacting larval growth of Drosophila in the wild.</title>
        <authorList>
            <person name="Mure A."/>
            <person name="Sugiura Y."/>
            <person name="Maeda R."/>
            <person name="Honda K."/>
            <person name="Sakurai N."/>
            <person name="Takahashi Y."/>
            <person name="Watada M."/>
            <person name="Katoh T."/>
            <person name="Gotoh A."/>
            <person name="Gotoh Y."/>
            <person name="Taniguchi I."/>
            <person name="Nakamura K."/>
            <person name="Hayashi T."/>
            <person name="Katayama T."/>
            <person name="Uemura T."/>
            <person name="Hattori Y."/>
        </authorList>
    </citation>
    <scope>NUCLEOTIDE SEQUENCE [LARGE SCALE GENOMIC DNA]</scope>
    <source>
        <strain evidence="15 16">SB-73</strain>
    </source>
</reference>
<comment type="subcellular location">
    <subcellularLocation>
        <location evidence="2">Nucleus</location>
    </subcellularLocation>
</comment>
<evidence type="ECO:0000256" key="4">
    <source>
        <dbReference type="ARBA" id="ARBA00022722"/>
    </source>
</evidence>
<organism evidence="15 16">
    <name type="scientific">Starmerella bacillaris</name>
    <name type="common">Yeast</name>
    <name type="synonym">Candida zemplinina</name>
    <dbReference type="NCBI Taxonomy" id="1247836"/>
    <lineage>
        <taxon>Eukaryota</taxon>
        <taxon>Fungi</taxon>
        <taxon>Dikarya</taxon>
        <taxon>Ascomycota</taxon>
        <taxon>Saccharomycotina</taxon>
        <taxon>Dipodascomycetes</taxon>
        <taxon>Dipodascales</taxon>
        <taxon>Trichomonascaceae</taxon>
        <taxon>Starmerella</taxon>
    </lineage>
</organism>
<dbReference type="GO" id="GO:0004520">
    <property type="term" value="F:DNA endonuclease activity"/>
    <property type="evidence" value="ECO:0007669"/>
    <property type="project" value="TreeGrafter"/>
</dbReference>
<dbReference type="InterPro" id="IPR006084">
    <property type="entry name" value="XPG/Rad2"/>
</dbReference>
<dbReference type="AlphaFoldDB" id="A0AAV5RK18"/>
<feature type="region of interest" description="Disordered" evidence="12">
    <location>
        <begin position="1030"/>
        <end position="1049"/>
    </location>
</feature>
<dbReference type="CDD" id="cd09904">
    <property type="entry name" value="H3TH_XPG"/>
    <property type="match status" value="1"/>
</dbReference>
<dbReference type="SUPFAM" id="SSF88723">
    <property type="entry name" value="PIN domain-like"/>
    <property type="match status" value="1"/>
</dbReference>
<dbReference type="Pfam" id="PF00752">
    <property type="entry name" value="XPG_N"/>
    <property type="match status" value="1"/>
</dbReference>
<dbReference type="GO" id="GO:0003697">
    <property type="term" value="F:single-stranded DNA binding"/>
    <property type="evidence" value="ECO:0007669"/>
    <property type="project" value="InterPro"/>
</dbReference>
<evidence type="ECO:0000256" key="5">
    <source>
        <dbReference type="ARBA" id="ARBA00022723"/>
    </source>
</evidence>
<sequence>MGVNGLWKLLEPTALPVQLESLRGKTLAIDASIWIYHFLKAMRDPQGRVLAAAHIVGFFRRICKLLFLEIRPVFVFDGRPPILKKLTTERRQERRHGREQTARATANKLLALQLQRSAHNAVNPPKNTQKDEDGGFEVINSMPQKSTKTSSEGTIGSNKSSGTGIIPTDQYALPEIDSINRFHDDRFLDADELDEYSKKFTNQARTGFIDDRLVDFHSSQFDDLPMETRYQLLSMARLKSRLRMGYSADELSKMFPNEMDFSKFQIERVAQRNFFTQRLMNIAGMEEDLTRRVSSEKNREYMLKRTSAGYVMSLNESNNESNTGNLQREIDGKNKTQKNQTSPFPSNSSDDIVHQKIETDEKDAKVIPPQIDSEVDELFTSSDSFEEIDLNPECKSDSEQSDSGEFVQLFDTQPELPLWFNDTGVSAQGVKEITENNDVYLDNQSPNLSRYESPKAEHGDANIEKLLSGRNHYSEENAAVELGKVDEVHSPCIGLSKSPSTLDELDASSTQAQAIDYKDDARSTEIEPVETVLSDHHPSKSRNITGEESANNVHEFVTVTKKNPEPTSDTEEMNTIIRDPGNIMLRKGLEKSVLNAGKRNSMSQEGQTIDTTNRAISLENQSIPSENSKNPLEEHLVSESSTAVRSNQEENNIQENYPKIIDNSPINVLELPSEKTEATDPTEATKTTEVKDSTEVTAATEATEAAETVELANEEAEADEEQNESIASMLIAEAEENQRFAQRLAENNNRIWTSSEAESYSKQISNLRNQFAKEMRDSDQVTTEIIQECQQLLQLFGIPYITAPSEAEAQCAELRSLHLVEGVVTDDGDTFLFDNDAKVYRNMFSQAKFVECYTTQRIQNQLGLDRHKLIDLAFLLGSDYTEGIVGIGPVNGVEIMAEFDNLKEFAQWWRDVQLTGDENLLNTSLKRRIYKQFKTKMFLPESFPNKEVVEAYLHPSIDPDKTKFVWGIPDIDSLRDYMLKMAGWGIDETNAILLPVVQEAKRRGLQRKMGDAYKQSNLLDYYQSMHENPTIHSKRARKATEAIRKKPKK</sequence>
<dbReference type="PRINTS" id="PR00853">
    <property type="entry name" value="XPGRADSUPER"/>
</dbReference>
<name>A0AAV5RK18_STABA</name>
<dbReference type="SMART" id="SM00485">
    <property type="entry name" value="XPGN"/>
    <property type="match status" value="1"/>
</dbReference>
<keyword evidence="16" id="KW-1185">Reference proteome</keyword>
<dbReference type="InterPro" id="IPR019974">
    <property type="entry name" value="XPG_CS"/>
</dbReference>
<dbReference type="Gene3D" id="3.40.50.1010">
    <property type="entry name" value="5'-nuclease"/>
    <property type="match status" value="2"/>
</dbReference>
<evidence type="ECO:0000256" key="10">
    <source>
        <dbReference type="ARBA" id="ARBA00023204"/>
    </source>
</evidence>
<feature type="compositionally biased region" description="Polar residues" evidence="12">
    <location>
        <begin position="141"/>
        <end position="163"/>
    </location>
</feature>
<feature type="region of interest" description="Disordered" evidence="12">
    <location>
        <begin position="673"/>
        <end position="706"/>
    </location>
</feature>
<keyword evidence="10" id="KW-0234">DNA repair</keyword>
<evidence type="ECO:0000256" key="8">
    <source>
        <dbReference type="ARBA" id="ARBA00022801"/>
    </source>
</evidence>
<feature type="domain" description="XPG-I" evidence="13">
    <location>
        <begin position="794"/>
        <end position="864"/>
    </location>
</feature>
<dbReference type="InterPro" id="IPR036279">
    <property type="entry name" value="5-3_exonuclease_C_sf"/>
</dbReference>
<feature type="region of interest" description="Disordered" evidence="12">
    <location>
        <begin position="117"/>
        <end position="166"/>
    </location>
</feature>
<dbReference type="Proteomes" id="UP001362899">
    <property type="component" value="Unassembled WGS sequence"/>
</dbReference>
<evidence type="ECO:0000313" key="15">
    <source>
        <dbReference type="EMBL" id="GMM50899.1"/>
    </source>
</evidence>
<dbReference type="PANTHER" id="PTHR16171:SF7">
    <property type="entry name" value="DNA REPAIR PROTEIN RAD2"/>
    <property type="match status" value="1"/>
</dbReference>
<dbReference type="GO" id="GO:0006289">
    <property type="term" value="P:nucleotide-excision repair"/>
    <property type="evidence" value="ECO:0007669"/>
    <property type="project" value="InterPro"/>
</dbReference>
<evidence type="ECO:0000256" key="1">
    <source>
        <dbReference type="ARBA" id="ARBA00001946"/>
    </source>
</evidence>
<gene>
    <name evidence="15" type="ORF">DASB73_018570</name>
</gene>
<dbReference type="Pfam" id="PF00867">
    <property type="entry name" value="XPG_I"/>
    <property type="match status" value="1"/>
</dbReference>
<evidence type="ECO:0000256" key="6">
    <source>
        <dbReference type="ARBA" id="ARBA00022759"/>
    </source>
</evidence>
<dbReference type="Gene3D" id="1.10.150.20">
    <property type="entry name" value="5' to 3' exonuclease, C-terminal subdomain"/>
    <property type="match status" value="1"/>
</dbReference>
<dbReference type="GO" id="GO:0005634">
    <property type="term" value="C:nucleus"/>
    <property type="evidence" value="ECO:0007669"/>
    <property type="project" value="UniProtKB-SubCell"/>
</dbReference>
<dbReference type="PROSITE" id="PS00842">
    <property type="entry name" value="XPG_2"/>
    <property type="match status" value="1"/>
</dbReference>
<feature type="region of interest" description="Disordered" evidence="12">
    <location>
        <begin position="313"/>
        <end position="353"/>
    </location>
</feature>
<keyword evidence="5" id="KW-0479">Metal-binding</keyword>
<evidence type="ECO:0000256" key="7">
    <source>
        <dbReference type="ARBA" id="ARBA00022763"/>
    </source>
</evidence>
<feature type="compositionally biased region" description="Polar residues" evidence="12">
    <location>
        <begin position="638"/>
        <end position="651"/>
    </location>
</feature>
<keyword evidence="7" id="KW-0227">DNA damage</keyword>
<dbReference type="SUPFAM" id="SSF47807">
    <property type="entry name" value="5' to 3' exonuclease, C-terminal subdomain"/>
    <property type="match status" value="1"/>
</dbReference>
<dbReference type="InterPro" id="IPR029060">
    <property type="entry name" value="PIN-like_dom_sf"/>
</dbReference>
<feature type="compositionally biased region" description="Polar residues" evidence="12">
    <location>
        <begin position="620"/>
        <end position="630"/>
    </location>
</feature>
<dbReference type="InterPro" id="IPR001044">
    <property type="entry name" value="XPG/Rad2_eukaryotes"/>
</dbReference>
<evidence type="ECO:0000256" key="2">
    <source>
        <dbReference type="ARBA" id="ARBA00004123"/>
    </source>
</evidence>
<keyword evidence="4" id="KW-0540">Nuclease</keyword>
<evidence type="ECO:0000256" key="12">
    <source>
        <dbReference type="SAM" id="MobiDB-lite"/>
    </source>
</evidence>
<dbReference type="GO" id="GO:0016788">
    <property type="term" value="F:hydrolase activity, acting on ester bonds"/>
    <property type="evidence" value="ECO:0007669"/>
    <property type="project" value="InterPro"/>
</dbReference>
<dbReference type="EMBL" id="BTGC01000003">
    <property type="protein sequence ID" value="GMM50899.1"/>
    <property type="molecule type" value="Genomic_DNA"/>
</dbReference>
<protein>
    <submittedName>
        <fullName evidence="15">SsDNA endodeoxyribonuclease</fullName>
    </submittedName>
</protein>
<dbReference type="InterPro" id="IPR006085">
    <property type="entry name" value="XPG_DNA_repair_N"/>
</dbReference>
<feature type="compositionally biased region" description="Polar residues" evidence="12">
    <location>
        <begin position="314"/>
        <end position="326"/>
    </location>
</feature>
<dbReference type="GO" id="GO:0046872">
    <property type="term" value="F:metal ion binding"/>
    <property type="evidence" value="ECO:0007669"/>
    <property type="project" value="UniProtKB-KW"/>
</dbReference>
<feature type="compositionally biased region" description="Basic and acidic residues" evidence="12">
    <location>
        <begin position="1038"/>
        <end position="1049"/>
    </location>
</feature>
<evidence type="ECO:0000259" key="13">
    <source>
        <dbReference type="SMART" id="SM00484"/>
    </source>
</evidence>
<feature type="compositionally biased region" description="Low complexity" evidence="12">
    <location>
        <begin position="695"/>
        <end position="706"/>
    </location>
</feature>
<accession>A0AAV5RK18</accession>
<evidence type="ECO:0000256" key="3">
    <source>
        <dbReference type="ARBA" id="ARBA00005283"/>
    </source>
</evidence>
<comment type="caution">
    <text evidence="15">The sequence shown here is derived from an EMBL/GenBank/DDBJ whole genome shotgun (WGS) entry which is preliminary data.</text>
</comment>
<dbReference type="CDD" id="cd09868">
    <property type="entry name" value="PIN_XPG_RAD2"/>
    <property type="match status" value="2"/>
</dbReference>
<dbReference type="InterPro" id="IPR008918">
    <property type="entry name" value="HhH2"/>
</dbReference>
<feature type="region of interest" description="Disordered" evidence="12">
    <location>
        <begin position="620"/>
        <end position="651"/>
    </location>
</feature>
<evidence type="ECO:0000313" key="16">
    <source>
        <dbReference type="Proteomes" id="UP001362899"/>
    </source>
</evidence>
<dbReference type="SMART" id="SM00279">
    <property type="entry name" value="HhH2"/>
    <property type="match status" value="1"/>
</dbReference>
<keyword evidence="6" id="KW-0255">Endonuclease</keyword>
<evidence type="ECO:0000256" key="11">
    <source>
        <dbReference type="ARBA" id="ARBA00023242"/>
    </source>
</evidence>
<dbReference type="PRINTS" id="PR00066">
    <property type="entry name" value="XRODRMPGMNTG"/>
</dbReference>
<feature type="compositionally biased region" description="Polar residues" evidence="12">
    <location>
        <begin position="337"/>
        <end position="350"/>
    </location>
</feature>
<keyword evidence="8" id="KW-0378">Hydrolase</keyword>
<feature type="domain" description="XPG N-terminal" evidence="14">
    <location>
        <begin position="1"/>
        <end position="98"/>
    </location>
</feature>
<dbReference type="SMART" id="SM00484">
    <property type="entry name" value="XPGI"/>
    <property type="match status" value="1"/>
</dbReference>
<evidence type="ECO:0000256" key="9">
    <source>
        <dbReference type="ARBA" id="ARBA00022842"/>
    </source>
</evidence>
<dbReference type="PROSITE" id="PS00841">
    <property type="entry name" value="XPG_1"/>
    <property type="match status" value="1"/>
</dbReference>
<dbReference type="PANTHER" id="PTHR16171">
    <property type="entry name" value="DNA REPAIR PROTEIN COMPLEMENTING XP-G CELLS-RELATED"/>
    <property type="match status" value="1"/>
</dbReference>
<keyword evidence="11" id="KW-0539">Nucleus</keyword>
<proteinExistence type="inferred from homology"/>
<dbReference type="InterPro" id="IPR006086">
    <property type="entry name" value="XPG-I_dom"/>
</dbReference>
<comment type="similarity">
    <text evidence="3">Belongs to the XPG/RAD2 endonuclease family. XPG subfamily.</text>
</comment>
<evidence type="ECO:0000259" key="14">
    <source>
        <dbReference type="SMART" id="SM00485"/>
    </source>
</evidence>